<feature type="non-terminal residue" evidence="1">
    <location>
        <position position="1"/>
    </location>
</feature>
<reference evidence="1" key="1">
    <citation type="submission" date="2018-06" db="EMBL/GenBank/DDBJ databases">
        <authorList>
            <person name="Zhirakovskaya E."/>
        </authorList>
    </citation>
    <scope>NUCLEOTIDE SEQUENCE</scope>
</reference>
<protein>
    <submittedName>
        <fullName evidence="1">Uncharacterized protein</fullName>
    </submittedName>
</protein>
<dbReference type="AlphaFoldDB" id="A0A3B0RC85"/>
<dbReference type="EMBL" id="UOEC01000008">
    <property type="protein sequence ID" value="VAV86536.1"/>
    <property type="molecule type" value="Genomic_DNA"/>
</dbReference>
<gene>
    <name evidence="1" type="ORF">MNBD_ALPHA08-2196</name>
</gene>
<evidence type="ECO:0000313" key="1">
    <source>
        <dbReference type="EMBL" id="VAV86536.1"/>
    </source>
</evidence>
<organism evidence="1">
    <name type="scientific">hydrothermal vent metagenome</name>
    <dbReference type="NCBI Taxonomy" id="652676"/>
    <lineage>
        <taxon>unclassified sequences</taxon>
        <taxon>metagenomes</taxon>
        <taxon>ecological metagenomes</taxon>
    </lineage>
</organism>
<accession>A0A3B0RC85</accession>
<proteinExistence type="predicted"/>
<sequence length="38" mass="4544">SNVNYTHFMNTTRIVRPVRENVPELDEIFSEYWQEAGT</sequence>
<name>A0A3B0RC85_9ZZZZ</name>